<gene>
    <name evidence="1" type="ORF">TIFTF001_030707</name>
</gene>
<comment type="caution">
    <text evidence="1">The sequence shown here is derived from an EMBL/GenBank/DDBJ whole genome shotgun (WGS) entry which is preliminary data.</text>
</comment>
<dbReference type="AlphaFoldDB" id="A0AA88DUB8"/>
<proteinExistence type="predicted"/>
<accession>A0AA88DUB8</accession>
<evidence type="ECO:0000313" key="2">
    <source>
        <dbReference type="Proteomes" id="UP001187192"/>
    </source>
</evidence>
<reference evidence="1" key="1">
    <citation type="submission" date="2023-07" db="EMBL/GenBank/DDBJ databases">
        <title>draft genome sequence of fig (Ficus carica).</title>
        <authorList>
            <person name="Takahashi T."/>
            <person name="Nishimura K."/>
        </authorList>
    </citation>
    <scope>NUCLEOTIDE SEQUENCE</scope>
</reference>
<dbReference type="Proteomes" id="UP001187192">
    <property type="component" value="Unassembled WGS sequence"/>
</dbReference>
<organism evidence="1 2">
    <name type="scientific">Ficus carica</name>
    <name type="common">Common fig</name>
    <dbReference type="NCBI Taxonomy" id="3494"/>
    <lineage>
        <taxon>Eukaryota</taxon>
        <taxon>Viridiplantae</taxon>
        <taxon>Streptophyta</taxon>
        <taxon>Embryophyta</taxon>
        <taxon>Tracheophyta</taxon>
        <taxon>Spermatophyta</taxon>
        <taxon>Magnoliopsida</taxon>
        <taxon>eudicotyledons</taxon>
        <taxon>Gunneridae</taxon>
        <taxon>Pentapetalae</taxon>
        <taxon>rosids</taxon>
        <taxon>fabids</taxon>
        <taxon>Rosales</taxon>
        <taxon>Moraceae</taxon>
        <taxon>Ficeae</taxon>
        <taxon>Ficus</taxon>
    </lineage>
</organism>
<evidence type="ECO:0000313" key="1">
    <source>
        <dbReference type="EMBL" id="GMN61618.1"/>
    </source>
</evidence>
<keyword evidence="2" id="KW-1185">Reference proteome</keyword>
<protein>
    <submittedName>
        <fullName evidence="1">Uncharacterized protein</fullName>
    </submittedName>
</protein>
<name>A0AA88DUB8_FICCA</name>
<sequence>MVHRQRFIVNGDEDRNGEVAEERVWDLEREDEVERERR</sequence>
<dbReference type="EMBL" id="BTGU01000114">
    <property type="protein sequence ID" value="GMN61618.1"/>
    <property type="molecule type" value="Genomic_DNA"/>
</dbReference>